<dbReference type="SUPFAM" id="SSF100950">
    <property type="entry name" value="NagB/RpiA/CoA transferase-like"/>
    <property type="match status" value="1"/>
</dbReference>
<feature type="domain" description="LUD" evidence="1">
    <location>
        <begin position="15"/>
        <end position="207"/>
    </location>
</feature>
<evidence type="ECO:0000259" key="1">
    <source>
        <dbReference type="Pfam" id="PF02589"/>
    </source>
</evidence>
<dbReference type="PIRSF" id="PIRSF020269">
    <property type="entry name" value="DUF1121"/>
    <property type="match status" value="1"/>
</dbReference>
<dbReference type="Proteomes" id="UP000035159">
    <property type="component" value="Chromosome"/>
</dbReference>
<evidence type="ECO:0000313" key="3">
    <source>
        <dbReference type="Proteomes" id="UP000035159"/>
    </source>
</evidence>
<dbReference type="STRING" id="1330330.IX53_04975"/>
<keyword evidence="3" id="KW-1185">Reference proteome</keyword>
<dbReference type="Pfam" id="PF02589">
    <property type="entry name" value="LUD_dom"/>
    <property type="match status" value="1"/>
</dbReference>
<dbReference type="PANTHER" id="PTHR36179:SF2">
    <property type="entry name" value="LUD DOMAIN-CONTAINING PROTEIN"/>
    <property type="match status" value="1"/>
</dbReference>
<dbReference type="PATRIC" id="fig|1330330.3.peg.1001"/>
<accession>A0A0G2ZCK1</accession>
<dbReference type="InterPro" id="IPR003741">
    <property type="entry name" value="LUD_dom"/>
</dbReference>
<protein>
    <submittedName>
        <fullName evidence="2">Membrane protein</fullName>
    </submittedName>
</protein>
<dbReference type="PANTHER" id="PTHR36179">
    <property type="entry name" value="LUD_DOM DOMAIN-CONTAINING PROTEIN"/>
    <property type="match status" value="1"/>
</dbReference>
<dbReference type="AlphaFoldDB" id="A0A0G2ZCK1"/>
<dbReference type="InterPro" id="IPR009501">
    <property type="entry name" value="UCP020269"/>
</dbReference>
<proteinExistence type="predicted"/>
<dbReference type="KEGG" id="kpf:IX53_04975"/>
<organism evidence="2 3">
    <name type="scientific">Kosmotoga pacifica</name>
    <dbReference type="NCBI Taxonomy" id="1330330"/>
    <lineage>
        <taxon>Bacteria</taxon>
        <taxon>Thermotogati</taxon>
        <taxon>Thermotogota</taxon>
        <taxon>Thermotogae</taxon>
        <taxon>Kosmotogales</taxon>
        <taxon>Kosmotogaceae</taxon>
        <taxon>Kosmotoga</taxon>
    </lineage>
</organism>
<dbReference type="InterPro" id="IPR037171">
    <property type="entry name" value="NagB/RpiA_transferase-like"/>
</dbReference>
<name>A0A0G2ZCK1_9BACT</name>
<gene>
    <name evidence="2" type="ORF">IX53_04975</name>
</gene>
<dbReference type="RefSeq" id="WP_047754408.1">
    <property type="nucleotide sequence ID" value="NZ_CAJUHA010000008.1"/>
</dbReference>
<evidence type="ECO:0000313" key="2">
    <source>
        <dbReference type="EMBL" id="AKI97274.1"/>
    </source>
</evidence>
<dbReference type="OrthoDB" id="9809147at2"/>
<sequence length="213" mass="23932">MREELYKWKYQKLAEVVLENFAKRGINGHYVNSGEDVIPLLKKLIPPHSSVAVGGSLTLSETGVLDFLRKNDYDFKDRYAVKTPEERKKIHAETFGVDYFLSSANAITMRGEIVQLDGHGTRVAPMIYGPKKVIIVAGMNKIVPDIESARERIKYIAPMNARRLGLHTPCTTTGICMDCRSNQRICETYVIISDSSAHKDRYTVILVGENLGL</sequence>
<reference evidence="2 3" key="1">
    <citation type="submission" date="2015-04" db="EMBL/GenBank/DDBJ databases">
        <title>Complete Genome Sequence of Kosmotoga pacifica SLHLJ1.</title>
        <authorList>
            <person name="Jiang L.J."/>
            <person name="Shao Z.Z."/>
            <person name="Jebbar M."/>
        </authorList>
    </citation>
    <scope>NUCLEOTIDE SEQUENCE [LARGE SCALE GENOMIC DNA]</scope>
    <source>
        <strain evidence="2 3">SLHLJ1</strain>
    </source>
</reference>
<dbReference type="EMBL" id="CP011232">
    <property type="protein sequence ID" value="AKI97274.1"/>
    <property type="molecule type" value="Genomic_DNA"/>
</dbReference>